<dbReference type="InterPro" id="IPR036291">
    <property type="entry name" value="NAD(P)-bd_dom_sf"/>
</dbReference>
<organism evidence="8 9">
    <name type="scientific">Prunus dulcis</name>
    <name type="common">Almond</name>
    <name type="synonym">Amygdalus dulcis</name>
    <dbReference type="NCBI Taxonomy" id="3755"/>
    <lineage>
        <taxon>Eukaryota</taxon>
        <taxon>Viridiplantae</taxon>
        <taxon>Streptophyta</taxon>
        <taxon>Embryophyta</taxon>
        <taxon>Tracheophyta</taxon>
        <taxon>Spermatophyta</taxon>
        <taxon>Magnoliopsida</taxon>
        <taxon>eudicotyledons</taxon>
        <taxon>Gunneridae</taxon>
        <taxon>Pentapetalae</taxon>
        <taxon>rosids</taxon>
        <taxon>fabids</taxon>
        <taxon>Rosales</taxon>
        <taxon>Rosaceae</taxon>
        <taxon>Amygdaloideae</taxon>
        <taxon>Amygdaleae</taxon>
        <taxon>Prunus</taxon>
    </lineage>
</organism>
<dbReference type="SUPFAM" id="SSF51735">
    <property type="entry name" value="NAD(P)-binding Rossmann-fold domains"/>
    <property type="match status" value="1"/>
</dbReference>
<evidence type="ECO:0000256" key="1">
    <source>
        <dbReference type="ARBA" id="ARBA00001947"/>
    </source>
</evidence>
<protein>
    <recommendedName>
        <fullName evidence="7">Alcohol dehydrogenase-like N-terminal domain-containing protein</fullName>
    </recommendedName>
</protein>
<evidence type="ECO:0000256" key="3">
    <source>
        <dbReference type="ARBA" id="ARBA00022723"/>
    </source>
</evidence>
<dbReference type="Pfam" id="PF08240">
    <property type="entry name" value="ADH_N"/>
    <property type="match status" value="1"/>
</dbReference>
<dbReference type="GO" id="GO:0046872">
    <property type="term" value="F:metal ion binding"/>
    <property type="evidence" value="ECO:0007669"/>
    <property type="project" value="UniProtKB-KW"/>
</dbReference>
<evidence type="ECO:0000256" key="2">
    <source>
        <dbReference type="ARBA" id="ARBA00008072"/>
    </source>
</evidence>
<dbReference type="InterPro" id="IPR011032">
    <property type="entry name" value="GroES-like_sf"/>
</dbReference>
<comment type="caution">
    <text evidence="8">The sequence shown here is derived from an EMBL/GenBank/DDBJ whole genome shotgun (WGS) entry which is preliminary data.</text>
</comment>
<dbReference type="FunFam" id="3.90.180.10:FF:000004">
    <property type="entry name" value="probable cinnamyl alcohol dehydrogenase"/>
    <property type="match status" value="1"/>
</dbReference>
<feature type="region of interest" description="Disordered" evidence="6">
    <location>
        <begin position="31"/>
        <end position="50"/>
    </location>
</feature>
<evidence type="ECO:0000256" key="6">
    <source>
        <dbReference type="SAM" id="MobiDB-lite"/>
    </source>
</evidence>
<dbReference type="SUPFAM" id="SSF50129">
    <property type="entry name" value="GroES-like"/>
    <property type="match status" value="1"/>
</dbReference>
<dbReference type="PANTHER" id="PTHR42683">
    <property type="entry name" value="ALDEHYDE REDUCTASE"/>
    <property type="match status" value="1"/>
</dbReference>
<keyword evidence="4" id="KW-0862">Zinc</keyword>
<feature type="domain" description="Alcohol dehydrogenase-like N-terminal" evidence="7">
    <location>
        <begin position="64"/>
        <end position="181"/>
    </location>
</feature>
<keyword evidence="9" id="KW-1185">Reference proteome</keyword>
<comment type="cofactor">
    <cofactor evidence="1">
        <name>Zn(2+)</name>
        <dbReference type="ChEBI" id="CHEBI:29105"/>
    </cofactor>
</comment>
<evidence type="ECO:0000313" key="9">
    <source>
        <dbReference type="Proteomes" id="UP001054821"/>
    </source>
</evidence>
<evidence type="ECO:0000259" key="7">
    <source>
        <dbReference type="Pfam" id="PF08240"/>
    </source>
</evidence>
<dbReference type="GO" id="GO:0016616">
    <property type="term" value="F:oxidoreductase activity, acting on the CH-OH group of donors, NAD or NADP as acceptor"/>
    <property type="evidence" value="ECO:0007669"/>
    <property type="project" value="InterPro"/>
</dbReference>
<evidence type="ECO:0000256" key="4">
    <source>
        <dbReference type="ARBA" id="ARBA00022833"/>
    </source>
</evidence>
<accession>A0AAD4VEU5</accession>
<dbReference type="AlphaFoldDB" id="A0AAD4VEU5"/>
<dbReference type="InterPro" id="IPR047109">
    <property type="entry name" value="CAD-like"/>
</dbReference>
<keyword evidence="3" id="KW-0479">Metal-binding</keyword>
<proteinExistence type="inferred from homology"/>
<dbReference type="Gene3D" id="3.90.180.10">
    <property type="entry name" value="Medium-chain alcohol dehydrogenases, catalytic domain"/>
    <property type="match status" value="2"/>
</dbReference>
<keyword evidence="5" id="KW-0560">Oxidoreductase</keyword>
<evidence type="ECO:0000256" key="5">
    <source>
        <dbReference type="ARBA" id="ARBA00023002"/>
    </source>
</evidence>
<sequence>MPSQFKTVPIFNPVYDNPPYQNDPELDNVMERERERERQNHQKNRDTSGILSPFRFSRRENADDDDVTIKVLYCGVCHSDVHSVKNEWGFTNYPIVPGHEIAGVVTKAGKNLEKFKVGDRVGVGVIVGSCMKCETCDQDLENYCPRTIFTYNSLDHDRTKTYGSYSDMIVVHHRYVLRFPDNLAPDAGAPLLCAGIIVYSPMKYYGMTEPGKHLGMAGLSGLGHVAVKIGKAFGLKVTVISSSPGKQDEAVKRLGADSFLLSSDPAKLKLNGKLVTLGLPDKPLELPIFPLVLGRKLVGGSDIGGVKETQEMLDFCAKHNITSDIELIRMDYINTAMERIVEIYV</sequence>
<dbReference type="FunFam" id="3.40.50.720:FF:000022">
    <property type="entry name" value="Cinnamyl alcohol dehydrogenase"/>
    <property type="match status" value="1"/>
</dbReference>
<dbReference type="CDD" id="cd05283">
    <property type="entry name" value="CAD1"/>
    <property type="match status" value="1"/>
</dbReference>
<name>A0AAD4VEU5_PRUDU</name>
<reference evidence="8 9" key="1">
    <citation type="journal article" date="2022" name="G3 (Bethesda)">
        <title>Whole-genome sequence and methylome profiling of the almond [Prunus dulcis (Mill.) D.A. Webb] cultivar 'Nonpareil'.</title>
        <authorList>
            <person name="D'Amico-Willman K.M."/>
            <person name="Ouma W.Z."/>
            <person name="Meulia T."/>
            <person name="Sideli G.M."/>
            <person name="Gradziel T.M."/>
            <person name="Fresnedo-Ramirez J."/>
        </authorList>
    </citation>
    <scope>NUCLEOTIDE SEQUENCE [LARGE SCALE GENOMIC DNA]</scope>
    <source>
        <strain evidence="8">Clone GOH B32 T37-40</strain>
    </source>
</reference>
<feature type="compositionally biased region" description="Basic and acidic residues" evidence="6">
    <location>
        <begin position="31"/>
        <end position="46"/>
    </location>
</feature>
<dbReference type="EMBL" id="JAJFAZ020000006">
    <property type="protein sequence ID" value="KAI5323760.1"/>
    <property type="molecule type" value="Genomic_DNA"/>
</dbReference>
<dbReference type="Proteomes" id="UP001054821">
    <property type="component" value="Chromosome 6"/>
</dbReference>
<comment type="similarity">
    <text evidence="2">Belongs to the zinc-containing alcohol dehydrogenase family.</text>
</comment>
<evidence type="ECO:0000313" key="8">
    <source>
        <dbReference type="EMBL" id="KAI5323760.1"/>
    </source>
</evidence>
<dbReference type="GO" id="GO:0009809">
    <property type="term" value="P:lignin biosynthetic process"/>
    <property type="evidence" value="ECO:0007669"/>
    <property type="project" value="UniProtKB-ARBA"/>
</dbReference>
<dbReference type="Gene3D" id="3.40.50.720">
    <property type="entry name" value="NAD(P)-binding Rossmann-like Domain"/>
    <property type="match status" value="2"/>
</dbReference>
<gene>
    <name evidence="8" type="ORF">L3X38_032832</name>
</gene>
<dbReference type="InterPro" id="IPR013154">
    <property type="entry name" value="ADH-like_N"/>
</dbReference>